<feature type="compositionally biased region" description="Pro residues" evidence="1">
    <location>
        <begin position="1"/>
        <end position="11"/>
    </location>
</feature>
<dbReference type="GO" id="GO:0010090">
    <property type="term" value="P:trichome morphogenesis"/>
    <property type="evidence" value="ECO:0007669"/>
    <property type="project" value="EnsemblPlants"/>
</dbReference>
<evidence type="ECO:0000313" key="4">
    <source>
        <dbReference type="Proteomes" id="UP000295252"/>
    </source>
</evidence>
<dbReference type="GO" id="GO:0016607">
    <property type="term" value="C:nuclear speck"/>
    <property type="evidence" value="ECO:0007669"/>
    <property type="project" value="EnsemblPlants"/>
</dbReference>
<dbReference type="GO" id="GO:0009723">
    <property type="term" value="P:response to ethylene"/>
    <property type="evidence" value="ECO:0007669"/>
    <property type="project" value="EnsemblPlants"/>
</dbReference>
<dbReference type="GO" id="GO:0010150">
    <property type="term" value="P:leaf senescence"/>
    <property type="evidence" value="ECO:0007669"/>
    <property type="project" value="EnsemblPlants"/>
</dbReference>
<dbReference type="InParanoid" id="A0A068UWK0"/>
<dbReference type="GO" id="GO:1900056">
    <property type="term" value="P:negative regulation of leaf senescence"/>
    <property type="evidence" value="ECO:0007669"/>
    <property type="project" value="EnsemblPlants"/>
</dbReference>
<feature type="transmembrane region" description="Helical" evidence="2">
    <location>
        <begin position="470"/>
        <end position="489"/>
    </location>
</feature>
<dbReference type="PhylomeDB" id="A0A068UWK0"/>
<dbReference type="PANTHER" id="PTHR35322">
    <property type="entry name" value="PROTEIN CPR-5"/>
    <property type="match status" value="1"/>
</dbReference>
<feature type="transmembrane region" description="Helical" evidence="2">
    <location>
        <begin position="548"/>
        <end position="569"/>
    </location>
</feature>
<evidence type="ECO:0000256" key="2">
    <source>
        <dbReference type="SAM" id="Phobius"/>
    </source>
</evidence>
<dbReference type="PANTHER" id="PTHR35322:SF2">
    <property type="entry name" value="PROTEIN CPR-5"/>
    <property type="match status" value="1"/>
</dbReference>
<proteinExistence type="predicted"/>
<keyword evidence="2" id="KW-0472">Membrane</keyword>
<evidence type="ECO:0000313" key="3">
    <source>
        <dbReference type="EMBL" id="CDP12920.1"/>
    </source>
</evidence>
<feature type="compositionally biased region" description="Low complexity" evidence="1">
    <location>
        <begin position="64"/>
        <end position="84"/>
    </location>
</feature>
<keyword evidence="4" id="KW-1185">Reference proteome</keyword>
<sequence length="585" mass="64170">MDAPPSPPLQVPPSSHNDAVDSSNPMAQIPTASSMSEAINGSEPTNRNTEGKKKKKQNHHSEASSESPSSWASSSGFRSTASLSHSSAQKRGIRLFGRRPNPKIFSGPGRARPGDDGALALPLGMSIAAIVAQVLKRKDTTDEHKFVDHLSQICAAAVRESLVNVYGDNFDCFVENFEKSFRSTLMTLHVINKSTKAKGTDKGKAEICSSEVMTVSSANRAGNCGCDLGVQECLSDPLLAASSHEQPNIHEEIAESTTIDPRNNSLTVHDQQITRNMAFITPSRSSSGYNSQSVLSTFEKSIIEQVRSNDLKEFEMGLAVKKLQLKERELALSSHANFLERSKLAFGFSKASFKVEKFKTQLGDVRHAELLRKCIDCLVVGLFVMLGCAGYGVFVYSHKRISEATASCSHLEESKSWWMPKSMASFNSGMQILKCQFQVVTRMLAGGFMVLAIAYLLLQRSATSNQAMPVTFIVLLLAVACGFAGKLCIDTLGGSGNHWLAYWEVLCSLHLLSNLWTSMLFAILHGPINVSEGTKNNPRFPYWLRRCLFYGTVSLFLPLLCGFLPFASLDEWKDHFSSLLEDSED</sequence>
<dbReference type="OrthoDB" id="2017423at2759"/>
<name>A0A068UWK0_COFCA</name>
<protein>
    <recommendedName>
        <fullName evidence="5">Protein CPR-5</fullName>
    </recommendedName>
</protein>
<dbReference type="InterPro" id="IPR044708">
    <property type="entry name" value="CPR5"/>
</dbReference>
<dbReference type="EMBL" id="HG739155">
    <property type="protein sequence ID" value="CDP12920.1"/>
    <property type="molecule type" value="Genomic_DNA"/>
</dbReference>
<gene>
    <name evidence="3" type="ORF">GSCOC_T00037614001</name>
</gene>
<keyword evidence="2" id="KW-1133">Transmembrane helix</keyword>
<dbReference type="OMA" id="YWEVLCS"/>
<dbReference type="Gramene" id="CDP12920">
    <property type="protein sequence ID" value="CDP12920"/>
    <property type="gene ID" value="GSCOC_T00037614001"/>
</dbReference>
<feature type="transmembrane region" description="Helical" evidence="2">
    <location>
        <begin position="378"/>
        <end position="396"/>
    </location>
</feature>
<evidence type="ECO:0008006" key="5">
    <source>
        <dbReference type="Google" id="ProtNLM"/>
    </source>
</evidence>
<dbReference type="FunCoup" id="A0A068UWK0">
    <property type="interactions" value="1215"/>
</dbReference>
<keyword evidence="2" id="KW-0812">Transmembrane</keyword>
<dbReference type="STRING" id="49390.A0A068UWK0"/>
<dbReference type="Proteomes" id="UP000295252">
    <property type="component" value="Chromosome IX"/>
</dbReference>
<dbReference type="GO" id="GO:0048573">
    <property type="term" value="P:photoperiodism, flowering"/>
    <property type="evidence" value="ECO:0007669"/>
    <property type="project" value="EnsemblPlants"/>
</dbReference>
<feature type="region of interest" description="Disordered" evidence="1">
    <location>
        <begin position="1"/>
        <end position="113"/>
    </location>
</feature>
<reference evidence="4" key="1">
    <citation type="journal article" date="2014" name="Science">
        <title>The coffee genome provides insight into the convergent evolution of caffeine biosynthesis.</title>
        <authorList>
            <person name="Denoeud F."/>
            <person name="Carretero-Paulet L."/>
            <person name="Dereeper A."/>
            <person name="Droc G."/>
            <person name="Guyot R."/>
            <person name="Pietrella M."/>
            <person name="Zheng C."/>
            <person name="Alberti A."/>
            <person name="Anthony F."/>
            <person name="Aprea G."/>
            <person name="Aury J.M."/>
            <person name="Bento P."/>
            <person name="Bernard M."/>
            <person name="Bocs S."/>
            <person name="Campa C."/>
            <person name="Cenci A."/>
            <person name="Combes M.C."/>
            <person name="Crouzillat D."/>
            <person name="Da Silva C."/>
            <person name="Daddiego L."/>
            <person name="De Bellis F."/>
            <person name="Dussert S."/>
            <person name="Garsmeur O."/>
            <person name="Gayraud T."/>
            <person name="Guignon V."/>
            <person name="Jahn K."/>
            <person name="Jamilloux V."/>
            <person name="Joet T."/>
            <person name="Labadie K."/>
            <person name="Lan T."/>
            <person name="Leclercq J."/>
            <person name="Lepelley M."/>
            <person name="Leroy T."/>
            <person name="Li L.T."/>
            <person name="Librado P."/>
            <person name="Lopez L."/>
            <person name="Munoz A."/>
            <person name="Noel B."/>
            <person name="Pallavicini A."/>
            <person name="Perrotta G."/>
            <person name="Poncet V."/>
            <person name="Pot D."/>
            <person name="Priyono X."/>
            <person name="Rigoreau M."/>
            <person name="Rouard M."/>
            <person name="Rozas J."/>
            <person name="Tranchant-Dubreuil C."/>
            <person name="VanBuren R."/>
            <person name="Zhang Q."/>
            <person name="Andrade A.C."/>
            <person name="Argout X."/>
            <person name="Bertrand B."/>
            <person name="de Kochko A."/>
            <person name="Graziosi G."/>
            <person name="Henry R.J."/>
            <person name="Jayarama X."/>
            <person name="Ming R."/>
            <person name="Nagai C."/>
            <person name="Rounsley S."/>
            <person name="Sankoff D."/>
            <person name="Giuliano G."/>
            <person name="Albert V.A."/>
            <person name="Wincker P."/>
            <person name="Lashermes P."/>
        </authorList>
    </citation>
    <scope>NUCLEOTIDE SEQUENCE [LARGE SCALE GENOMIC DNA]</scope>
    <source>
        <strain evidence="4">cv. DH200-94</strain>
    </source>
</reference>
<dbReference type="GO" id="GO:0003729">
    <property type="term" value="F:mRNA binding"/>
    <property type="evidence" value="ECO:0007669"/>
    <property type="project" value="EnsemblPlants"/>
</dbReference>
<feature type="compositionally biased region" description="Polar residues" evidence="1">
    <location>
        <begin position="16"/>
        <end position="48"/>
    </location>
</feature>
<dbReference type="GO" id="GO:0009627">
    <property type="term" value="P:systemic acquired resistance"/>
    <property type="evidence" value="ECO:0007669"/>
    <property type="project" value="EnsemblPlants"/>
</dbReference>
<feature type="compositionally biased region" description="Basic residues" evidence="1">
    <location>
        <begin position="91"/>
        <end position="101"/>
    </location>
</feature>
<dbReference type="AlphaFoldDB" id="A0A068UWK0"/>
<dbReference type="GO" id="GO:0005783">
    <property type="term" value="C:endoplasmic reticulum"/>
    <property type="evidence" value="ECO:0007669"/>
    <property type="project" value="EnsemblPlants"/>
</dbReference>
<organism evidence="3 4">
    <name type="scientific">Coffea canephora</name>
    <name type="common">Robusta coffee</name>
    <dbReference type="NCBI Taxonomy" id="49390"/>
    <lineage>
        <taxon>Eukaryota</taxon>
        <taxon>Viridiplantae</taxon>
        <taxon>Streptophyta</taxon>
        <taxon>Embryophyta</taxon>
        <taxon>Tracheophyta</taxon>
        <taxon>Spermatophyta</taxon>
        <taxon>Magnoliopsida</taxon>
        <taxon>eudicotyledons</taxon>
        <taxon>Gunneridae</taxon>
        <taxon>Pentapetalae</taxon>
        <taxon>asterids</taxon>
        <taxon>lamiids</taxon>
        <taxon>Gentianales</taxon>
        <taxon>Rubiaceae</taxon>
        <taxon>Ixoroideae</taxon>
        <taxon>Gardenieae complex</taxon>
        <taxon>Bertiereae - Coffeeae clade</taxon>
        <taxon>Coffeeae</taxon>
        <taxon>Coffea</taxon>
    </lineage>
</organism>
<evidence type="ECO:0000256" key="1">
    <source>
        <dbReference type="SAM" id="MobiDB-lite"/>
    </source>
</evidence>
<feature type="transmembrane region" description="Helical" evidence="2">
    <location>
        <begin position="439"/>
        <end position="458"/>
    </location>
</feature>
<dbReference type="GO" id="GO:0005635">
    <property type="term" value="C:nuclear envelope"/>
    <property type="evidence" value="ECO:0007669"/>
    <property type="project" value="EnsemblPlants"/>
</dbReference>
<accession>A0A068UWK0</accession>